<dbReference type="PANTHER" id="PTHR21063">
    <property type="entry name" value="LFA-3"/>
    <property type="match status" value="1"/>
</dbReference>
<keyword evidence="2" id="KW-0472">Membrane</keyword>
<feature type="region of interest" description="Disordered" evidence="1">
    <location>
        <begin position="1"/>
        <end position="25"/>
    </location>
</feature>
<comment type="caution">
    <text evidence="3">The sequence shown here is derived from an EMBL/GenBank/DDBJ whole genome shotgun (WGS) entry which is preliminary data.</text>
</comment>
<sequence>MVWKEEESTVHSFPPPKIPPGTETQTHSLWITSVSAAERDEMKIKSVKEGESVTLDPGEIKNPSKPKLSWYFNDVHATEINGDQSKICIDGQCDERFRGRLKLDHQTGSLTITNTKTEHAGFFKVEIISRSFKIIRSFIVTVTGLSSAAIVGICAAVLLVAAAAFVIYYHNHQAIKKVNHVGDSSSNQTEPS</sequence>
<dbReference type="EMBL" id="JACTAM010000163">
    <property type="protein sequence ID" value="KAI2647737.1"/>
    <property type="molecule type" value="Genomic_DNA"/>
</dbReference>
<protein>
    <submittedName>
        <fullName evidence="3">CD48 antigen</fullName>
    </submittedName>
</protein>
<organism evidence="3 4">
    <name type="scientific">Labeo rohita</name>
    <name type="common">Indian major carp</name>
    <name type="synonym">Cyprinus rohita</name>
    <dbReference type="NCBI Taxonomy" id="84645"/>
    <lineage>
        <taxon>Eukaryota</taxon>
        <taxon>Metazoa</taxon>
        <taxon>Chordata</taxon>
        <taxon>Craniata</taxon>
        <taxon>Vertebrata</taxon>
        <taxon>Euteleostomi</taxon>
        <taxon>Actinopterygii</taxon>
        <taxon>Neopterygii</taxon>
        <taxon>Teleostei</taxon>
        <taxon>Ostariophysi</taxon>
        <taxon>Cypriniformes</taxon>
        <taxon>Cyprinidae</taxon>
        <taxon>Labeoninae</taxon>
        <taxon>Labeonini</taxon>
        <taxon>Labeo</taxon>
    </lineage>
</organism>
<dbReference type="Gene3D" id="2.60.40.10">
    <property type="entry name" value="Immunoglobulins"/>
    <property type="match status" value="1"/>
</dbReference>
<dbReference type="Proteomes" id="UP000830375">
    <property type="component" value="Unassembled WGS sequence"/>
</dbReference>
<feature type="transmembrane region" description="Helical" evidence="2">
    <location>
        <begin position="138"/>
        <end position="169"/>
    </location>
</feature>
<dbReference type="InterPro" id="IPR013783">
    <property type="entry name" value="Ig-like_fold"/>
</dbReference>
<dbReference type="PANTHER" id="PTHR21063:SF4">
    <property type="entry name" value="CD48 ANTIGEN-RELATED"/>
    <property type="match status" value="1"/>
</dbReference>
<dbReference type="InterPro" id="IPR036179">
    <property type="entry name" value="Ig-like_dom_sf"/>
</dbReference>
<accession>A0ABQ8LAH8</accession>
<name>A0ABQ8LAH8_LABRO</name>
<evidence type="ECO:0000256" key="2">
    <source>
        <dbReference type="SAM" id="Phobius"/>
    </source>
</evidence>
<gene>
    <name evidence="3" type="ORF">H4Q32_026168</name>
</gene>
<reference evidence="3 4" key="1">
    <citation type="submission" date="2022-01" db="EMBL/GenBank/DDBJ databases">
        <title>A high-quality chromosome-level genome assembly of rohu carp, Labeo rohita.</title>
        <authorList>
            <person name="Arick M.A. II"/>
            <person name="Hsu C.-Y."/>
            <person name="Magbanua Z."/>
            <person name="Pechanova O."/>
            <person name="Grover C."/>
            <person name="Miller E."/>
            <person name="Thrash A."/>
            <person name="Ezzel L."/>
            <person name="Alam S."/>
            <person name="Benzie J."/>
            <person name="Hamilton M."/>
            <person name="Karsi A."/>
            <person name="Lawrence M.L."/>
            <person name="Peterson D.G."/>
        </authorList>
    </citation>
    <scope>NUCLEOTIDE SEQUENCE [LARGE SCALE GENOMIC DNA]</scope>
    <source>
        <strain evidence="4">BAU-BD-2019</strain>
        <tissue evidence="3">Blood</tissue>
    </source>
</reference>
<keyword evidence="4" id="KW-1185">Reference proteome</keyword>
<dbReference type="SUPFAM" id="SSF48726">
    <property type="entry name" value="Immunoglobulin"/>
    <property type="match status" value="1"/>
</dbReference>
<keyword evidence="2" id="KW-0812">Transmembrane</keyword>
<evidence type="ECO:0000256" key="1">
    <source>
        <dbReference type="SAM" id="MobiDB-lite"/>
    </source>
</evidence>
<evidence type="ECO:0000313" key="3">
    <source>
        <dbReference type="EMBL" id="KAI2647737.1"/>
    </source>
</evidence>
<proteinExistence type="predicted"/>
<keyword evidence="2" id="KW-1133">Transmembrane helix</keyword>
<evidence type="ECO:0000313" key="4">
    <source>
        <dbReference type="Proteomes" id="UP000830375"/>
    </source>
</evidence>